<keyword evidence="2" id="KW-0808">Transferase</keyword>
<evidence type="ECO:0000313" key="2">
    <source>
        <dbReference type="EMBL" id="PSJ48496.1"/>
    </source>
</evidence>
<dbReference type="InterPro" id="IPR000477">
    <property type="entry name" value="RT_dom"/>
</dbReference>
<dbReference type="Proteomes" id="UP000242181">
    <property type="component" value="Unassembled WGS sequence"/>
</dbReference>
<dbReference type="RefSeq" id="WP_281258108.1">
    <property type="nucleotide sequence ID" value="NZ_PXYH01000001.1"/>
</dbReference>
<dbReference type="GO" id="GO:0003964">
    <property type="term" value="F:RNA-directed DNA polymerase activity"/>
    <property type="evidence" value="ECO:0007669"/>
    <property type="project" value="UniProtKB-KW"/>
</dbReference>
<gene>
    <name evidence="2" type="ORF">C7I36_01340</name>
</gene>
<evidence type="ECO:0000313" key="3">
    <source>
        <dbReference type="Proteomes" id="UP000242181"/>
    </source>
</evidence>
<keyword evidence="3" id="KW-1185">Reference proteome</keyword>
<feature type="non-terminal residue" evidence="2">
    <location>
        <position position="1"/>
    </location>
</feature>
<reference evidence="2 3" key="1">
    <citation type="submission" date="2018-03" db="EMBL/GenBank/DDBJ databases">
        <title>The draft genome of Zobellella taiwanensis JCM 13381.</title>
        <authorList>
            <person name="Liu L."/>
            <person name="Li L."/>
            <person name="Wang T."/>
            <person name="Zhang X."/>
            <person name="Liang L."/>
        </authorList>
    </citation>
    <scope>NUCLEOTIDE SEQUENCE [LARGE SCALE GENOMIC DNA]</scope>
    <source>
        <strain evidence="2 3">JCM 13381</strain>
    </source>
</reference>
<accession>A0A2P7RE53</accession>
<keyword evidence="2" id="KW-0548">Nucleotidyltransferase</keyword>
<keyword evidence="2" id="KW-0695">RNA-directed DNA polymerase</keyword>
<evidence type="ECO:0000259" key="1">
    <source>
        <dbReference type="PROSITE" id="PS50878"/>
    </source>
</evidence>
<dbReference type="Pfam" id="PF08388">
    <property type="entry name" value="GIIM"/>
    <property type="match status" value="1"/>
</dbReference>
<name>A0A2P7RE53_9GAMM</name>
<dbReference type="InterPro" id="IPR013597">
    <property type="entry name" value="Mat_intron_G2"/>
</dbReference>
<sequence>DDILILCGSRAGAENALRVAQSYLEGELKLTVNATKTHIVHSDEGVKFLGVVIHTNYTRIQDKKVVKLKQKLKALTKRNRGIGLAAIIRELNPVLRGFVSYFRVANCARVLKQVMSWLRRRLRCIQLKQWKKPGRLHRRLKQLGYQPPFRHIRMQSWRNAASPLASLALPNTYLHNDLKLIDLAKVKTGITVPEFGVS</sequence>
<dbReference type="SUPFAM" id="SSF56672">
    <property type="entry name" value="DNA/RNA polymerases"/>
    <property type="match status" value="1"/>
</dbReference>
<proteinExistence type="predicted"/>
<dbReference type="PROSITE" id="PS50878">
    <property type="entry name" value="RT_POL"/>
    <property type="match status" value="1"/>
</dbReference>
<feature type="domain" description="Reverse transcriptase" evidence="1">
    <location>
        <begin position="1"/>
        <end position="53"/>
    </location>
</feature>
<comment type="caution">
    <text evidence="2">The sequence shown here is derived from an EMBL/GenBank/DDBJ whole genome shotgun (WGS) entry which is preliminary data.</text>
</comment>
<dbReference type="EMBL" id="PXYH01000001">
    <property type="protein sequence ID" value="PSJ48496.1"/>
    <property type="molecule type" value="Genomic_DNA"/>
</dbReference>
<organism evidence="2 3">
    <name type="scientific">Zobellella taiwanensis</name>
    <dbReference type="NCBI Taxonomy" id="347535"/>
    <lineage>
        <taxon>Bacteria</taxon>
        <taxon>Pseudomonadati</taxon>
        <taxon>Pseudomonadota</taxon>
        <taxon>Gammaproteobacteria</taxon>
        <taxon>Aeromonadales</taxon>
        <taxon>Aeromonadaceae</taxon>
        <taxon>Zobellella</taxon>
    </lineage>
</organism>
<dbReference type="AlphaFoldDB" id="A0A2P7RE53"/>
<dbReference type="InterPro" id="IPR043502">
    <property type="entry name" value="DNA/RNA_pol_sf"/>
</dbReference>
<protein>
    <submittedName>
        <fullName evidence="2">Group II intron reverse transcriptase/maturase</fullName>
    </submittedName>
</protein>